<proteinExistence type="inferred from homology"/>
<comment type="similarity">
    <text evidence="2">Belongs to the GtrA family.</text>
</comment>
<evidence type="ECO:0000256" key="2">
    <source>
        <dbReference type="ARBA" id="ARBA00009399"/>
    </source>
</evidence>
<dbReference type="PANTHER" id="PTHR38459:SF6">
    <property type="entry name" value="ARABINOGALACTAN BIOSYNTHESIS RECRUITING PROTEIN RV3789"/>
    <property type="match status" value="1"/>
</dbReference>
<gene>
    <name evidence="6" type="ORF">UL81_00575</name>
</gene>
<dbReference type="HOGENOM" id="CLU_083873_3_1_11"/>
<dbReference type="RefSeq" id="WP_035106028.1">
    <property type="nucleotide sequence ID" value="NZ_CP011311.1"/>
</dbReference>
<evidence type="ECO:0000256" key="5">
    <source>
        <dbReference type="ARBA" id="ARBA00023136"/>
    </source>
</evidence>
<dbReference type="InterPro" id="IPR051401">
    <property type="entry name" value="GtrA_CellWall_Glycosyl"/>
</dbReference>
<keyword evidence="5" id="KW-0472">Membrane</keyword>
<dbReference type="Pfam" id="PF04138">
    <property type="entry name" value="GtrA_DPMS_TM"/>
    <property type="match status" value="1"/>
</dbReference>
<dbReference type="EMBL" id="CP011311">
    <property type="protein sequence ID" value="AKE38108.1"/>
    <property type="molecule type" value="Genomic_DNA"/>
</dbReference>
<dbReference type="GO" id="GO:0005886">
    <property type="term" value="C:plasma membrane"/>
    <property type="evidence" value="ECO:0007669"/>
    <property type="project" value="TreeGrafter"/>
</dbReference>
<dbReference type="STRING" id="161896.UL81_00575"/>
<dbReference type="PATRIC" id="fig|161896.4.peg.115"/>
<keyword evidence="3" id="KW-0812">Transmembrane</keyword>
<reference evidence="6 7" key="1">
    <citation type="journal article" date="2015" name="Genome Announc.">
        <title>Complete Genome Sequence of Corynebacterium camporealensis DSM 44610, Isolated from the Milk of a Manchega Sheep with Subclinical Mastitis.</title>
        <authorList>
            <person name="Ruckert C."/>
            <person name="Albersmeier A."/>
            <person name="Winkler A."/>
            <person name="Tauch A."/>
        </authorList>
    </citation>
    <scope>NUCLEOTIDE SEQUENCE [LARGE SCALE GENOMIC DNA]</scope>
    <source>
        <strain evidence="6 7">DSM 44610</strain>
    </source>
</reference>
<keyword evidence="7" id="KW-1185">Reference proteome</keyword>
<protein>
    <submittedName>
        <fullName evidence="6">Putative membrane protein</fullName>
    </submittedName>
</protein>
<accession>A0A0F6QWH9</accession>
<evidence type="ECO:0000256" key="3">
    <source>
        <dbReference type="ARBA" id="ARBA00022692"/>
    </source>
</evidence>
<sequence>MSPKFNDAAGRLSRSDSLRAQSTKFAITGVISAIVDVSITWIMQLGLGILDKNGARAAGFIVGTTVAYLLNRRWTFHAQASKRRFAAVALIYGVTFAVNMLMYNRLFDFFDDRWGWDSNISLVLAFIIAQGTATVANFLVQRWIIFRKKGKKKTKIIDQGEPA</sequence>
<dbReference type="PANTHER" id="PTHR38459">
    <property type="entry name" value="PROPHAGE BACTOPRENOL-LINKED GLUCOSE TRANSLOCASE HOMOLOG"/>
    <property type="match status" value="1"/>
</dbReference>
<dbReference type="KEGG" id="ccj:UL81_00575"/>
<dbReference type="OrthoDB" id="3828151at2"/>
<dbReference type="Proteomes" id="UP000033566">
    <property type="component" value="Chromosome"/>
</dbReference>
<evidence type="ECO:0000313" key="6">
    <source>
        <dbReference type="EMBL" id="AKE38108.1"/>
    </source>
</evidence>
<evidence type="ECO:0000313" key="7">
    <source>
        <dbReference type="Proteomes" id="UP000033566"/>
    </source>
</evidence>
<name>A0A0F6QWH9_9CORY</name>
<keyword evidence="4" id="KW-1133">Transmembrane helix</keyword>
<dbReference type="AlphaFoldDB" id="A0A0F6QWH9"/>
<comment type="subcellular location">
    <subcellularLocation>
        <location evidence="1">Membrane</location>
        <topology evidence="1">Multi-pass membrane protein</topology>
    </subcellularLocation>
</comment>
<dbReference type="InterPro" id="IPR007267">
    <property type="entry name" value="GtrA_DPMS_TM"/>
</dbReference>
<evidence type="ECO:0000256" key="1">
    <source>
        <dbReference type="ARBA" id="ARBA00004141"/>
    </source>
</evidence>
<evidence type="ECO:0000256" key="4">
    <source>
        <dbReference type="ARBA" id="ARBA00022989"/>
    </source>
</evidence>
<organism evidence="6 7">
    <name type="scientific">Corynebacterium camporealensis</name>
    <dbReference type="NCBI Taxonomy" id="161896"/>
    <lineage>
        <taxon>Bacteria</taxon>
        <taxon>Bacillati</taxon>
        <taxon>Actinomycetota</taxon>
        <taxon>Actinomycetes</taxon>
        <taxon>Mycobacteriales</taxon>
        <taxon>Corynebacteriaceae</taxon>
        <taxon>Corynebacterium</taxon>
    </lineage>
</organism>
<dbReference type="GO" id="GO:0000271">
    <property type="term" value="P:polysaccharide biosynthetic process"/>
    <property type="evidence" value="ECO:0007669"/>
    <property type="project" value="InterPro"/>
</dbReference>